<dbReference type="InterPro" id="IPR019832">
    <property type="entry name" value="Mn/Fe_SOD_C"/>
</dbReference>
<dbReference type="EC" id="1.15.1.1" evidence="2"/>
<dbReference type="AlphaFoldDB" id="A0AA35VAI0"/>
<dbReference type="Proteomes" id="UP001177003">
    <property type="component" value="Chromosome 1"/>
</dbReference>
<keyword evidence="4" id="KW-0560">Oxidoreductase</keyword>
<sequence length="291" mass="31406">MIVMGLSCNGSFLQGHVNHSIFWKNLTPTSEGGGEPPHGSLGSAINQSFSFVEKLIAKKNAKGVAVQGSRCVWLAVNIELKRLVVETTSNQDPLVTKGPSLVPLLGIDVSEHAFKQISFLYEFMMGLANLALLSGERSSLKVLGPISQALHHAAQYLDGLPTLAMSSNIAETVKRARELRELGVYPMVLISQMATLIMDIIAGTYQVIEASADSLFDGRSSSESIRDTGAVASSRATEIGLDILAQTIQTSIVFTLEEGLRVLFNGLVVFALREINLSKVTFSTTSFYLSR</sequence>
<organism evidence="6 7">
    <name type="scientific">Lactuca saligna</name>
    <name type="common">Willowleaf lettuce</name>
    <dbReference type="NCBI Taxonomy" id="75948"/>
    <lineage>
        <taxon>Eukaryota</taxon>
        <taxon>Viridiplantae</taxon>
        <taxon>Streptophyta</taxon>
        <taxon>Embryophyta</taxon>
        <taxon>Tracheophyta</taxon>
        <taxon>Spermatophyta</taxon>
        <taxon>Magnoliopsida</taxon>
        <taxon>eudicotyledons</taxon>
        <taxon>Gunneridae</taxon>
        <taxon>Pentapetalae</taxon>
        <taxon>asterids</taxon>
        <taxon>campanulids</taxon>
        <taxon>Asterales</taxon>
        <taxon>Asteraceae</taxon>
        <taxon>Cichorioideae</taxon>
        <taxon>Cichorieae</taxon>
        <taxon>Lactucinae</taxon>
        <taxon>Lactuca</taxon>
    </lineage>
</organism>
<evidence type="ECO:0000259" key="5">
    <source>
        <dbReference type="Pfam" id="PF02777"/>
    </source>
</evidence>
<dbReference type="PANTHER" id="PTHR11404">
    <property type="entry name" value="SUPEROXIDE DISMUTASE 2"/>
    <property type="match status" value="1"/>
</dbReference>
<dbReference type="SUPFAM" id="SSF54719">
    <property type="entry name" value="Fe,Mn superoxide dismutase (SOD), C-terminal domain"/>
    <property type="match status" value="1"/>
</dbReference>
<evidence type="ECO:0000256" key="3">
    <source>
        <dbReference type="ARBA" id="ARBA00022723"/>
    </source>
</evidence>
<dbReference type="EMBL" id="OX465077">
    <property type="protein sequence ID" value="CAI9269946.1"/>
    <property type="molecule type" value="Genomic_DNA"/>
</dbReference>
<dbReference type="GO" id="GO:0004784">
    <property type="term" value="F:superoxide dismutase activity"/>
    <property type="evidence" value="ECO:0007669"/>
    <property type="project" value="UniProtKB-EC"/>
</dbReference>
<dbReference type="GO" id="GO:0030145">
    <property type="term" value="F:manganese ion binding"/>
    <property type="evidence" value="ECO:0007669"/>
    <property type="project" value="TreeGrafter"/>
</dbReference>
<evidence type="ECO:0000313" key="6">
    <source>
        <dbReference type="EMBL" id="CAI9269946.1"/>
    </source>
</evidence>
<evidence type="ECO:0000256" key="2">
    <source>
        <dbReference type="ARBA" id="ARBA00012682"/>
    </source>
</evidence>
<dbReference type="InterPro" id="IPR050265">
    <property type="entry name" value="Fe/Mn_Superoxide_Dismutase"/>
</dbReference>
<evidence type="ECO:0000256" key="1">
    <source>
        <dbReference type="ARBA" id="ARBA00008714"/>
    </source>
</evidence>
<proteinExistence type="inferred from homology"/>
<keyword evidence="3" id="KW-0479">Metal-binding</keyword>
<feature type="domain" description="Manganese/iron superoxide dismutase C-terminal" evidence="5">
    <location>
        <begin position="37"/>
        <end position="114"/>
    </location>
</feature>
<dbReference type="InterPro" id="IPR036314">
    <property type="entry name" value="SOD_C_sf"/>
</dbReference>
<name>A0AA35VAI0_LACSI</name>
<gene>
    <name evidence="6" type="ORF">LSALG_LOCUS10291</name>
</gene>
<reference evidence="6" key="1">
    <citation type="submission" date="2023-04" db="EMBL/GenBank/DDBJ databases">
        <authorList>
            <person name="Vijverberg K."/>
            <person name="Xiong W."/>
            <person name="Schranz E."/>
        </authorList>
    </citation>
    <scope>NUCLEOTIDE SEQUENCE</scope>
</reference>
<evidence type="ECO:0000313" key="7">
    <source>
        <dbReference type="Proteomes" id="UP001177003"/>
    </source>
</evidence>
<dbReference type="PANTHER" id="PTHR11404:SF6">
    <property type="entry name" value="SUPEROXIDE DISMUTASE [MN], MITOCHONDRIAL"/>
    <property type="match status" value="1"/>
</dbReference>
<dbReference type="Gene3D" id="3.55.40.20">
    <property type="entry name" value="Iron/manganese superoxide dismutase, C-terminal domain"/>
    <property type="match status" value="1"/>
</dbReference>
<accession>A0AA35VAI0</accession>
<evidence type="ECO:0000256" key="4">
    <source>
        <dbReference type="ARBA" id="ARBA00023002"/>
    </source>
</evidence>
<dbReference type="GO" id="GO:0005739">
    <property type="term" value="C:mitochondrion"/>
    <property type="evidence" value="ECO:0007669"/>
    <property type="project" value="TreeGrafter"/>
</dbReference>
<keyword evidence="7" id="KW-1185">Reference proteome</keyword>
<dbReference type="Pfam" id="PF02777">
    <property type="entry name" value="Sod_Fe_C"/>
    <property type="match status" value="1"/>
</dbReference>
<protein>
    <recommendedName>
        <fullName evidence="2">superoxide dismutase</fullName>
        <ecNumber evidence="2">1.15.1.1</ecNumber>
    </recommendedName>
</protein>
<comment type="similarity">
    <text evidence="1">Belongs to the iron/manganese superoxide dismutase family.</text>
</comment>